<keyword evidence="4" id="KW-0175">Coiled coil</keyword>
<feature type="compositionally biased region" description="Pro residues" evidence="5">
    <location>
        <begin position="108"/>
        <end position="120"/>
    </location>
</feature>
<protein>
    <recommendedName>
        <fullName evidence="6">INO80 complex subunit F domain-containing protein</fullName>
    </recommendedName>
</protein>
<reference evidence="8" key="2">
    <citation type="submission" date="2015-01" db="EMBL/GenBank/DDBJ databases">
        <title>Evolutionary Origins and Diversification of the Mycorrhizal Mutualists.</title>
        <authorList>
            <consortium name="DOE Joint Genome Institute"/>
            <consortium name="Mycorrhizal Genomics Consortium"/>
            <person name="Kohler A."/>
            <person name="Kuo A."/>
            <person name="Nagy L.G."/>
            <person name="Floudas D."/>
            <person name="Copeland A."/>
            <person name="Barry K.W."/>
            <person name="Cichocki N."/>
            <person name="Veneault-Fourrey C."/>
            <person name="LaButti K."/>
            <person name="Lindquist E.A."/>
            <person name="Lipzen A."/>
            <person name="Lundell T."/>
            <person name="Morin E."/>
            <person name="Murat C."/>
            <person name="Riley R."/>
            <person name="Ohm R."/>
            <person name="Sun H."/>
            <person name="Tunlid A."/>
            <person name="Henrissat B."/>
            <person name="Grigoriev I.V."/>
            <person name="Hibbett D.S."/>
            <person name="Martin F."/>
        </authorList>
    </citation>
    <scope>NUCLEOTIDE SEQUENCE [LARGE SCALE GENOMIC DNA]</scope>
    <source>
        <strain evidence="8">Marx 270</strain>
    </source>
</reference>
<dbReference type="SUPFAM" id="SSF46579">
    <property type="entry name" value="Prefoldin"/>
    <property type="match status" value="1"/>
</dbReference>
<dbReference type="InterPro" id="IPR027235">
    <property type="entry name" value="PFD2"/>
</dbReference>
<dbReference type="EMBL" id="KN831947">
    <property type="protein sequence ID" value="KIO12572.1"/>
    <property type="molecule type" value="Genomic_DNA"/>
</dbReference>
<dbReference type="Gene3D" id="1.10.287.370">
    <property type="match status" value="1"/>
</dbReference>
<evidence type="ECO:0000313" key="8">
    <source>
        <dbReference type="Proteomes" id="UP000054217"/>
    </source>
</evidence>
<evidence type="ECO:0000256" key="1">
    <source>
        <dbReference type="ARBA" id="ARBA00004123"/>
    </source>
</evidence>
<dbReference type="InterPro" id="IPR056513">
    <property type="entry name" value="INO80F"/>
</dbReference>
<feature type="domain" description="INO80 complex subunit F" evidence="6">
    <location>
        <begin position="45"/>
        <end position="91"/>
    </location>
</feature>
<accession>A0A0C3KSR9</accession>
<dbReference type="InterPro" id="IPR009053">
    <property type="entry name" value="Prefoldin"/>
</dbReference>
<dbReference type="AlphaFoldDB" id="A0A0C3KSR9"/>
<evidence type="ECO:0000313" key="7">
    <source>
        <dbReference type="EMBL" id="KIO12572.1"/>
    </source>
</evidence>
<dbReference type="PANTHER" id="PTHR13303">
    <property type="entry name" value="PREFOLDIN SUBUNIT 2"/>
    <property type="match status" value="1"/>
</dbReference>
<feature type="compositionally biased region" description="Basic and acidic residues" evidence="5">
    <location>
        <begin position="351"/>
        <end position="381"/>
    </location>
</feature>
<feature type="compositionally biased region" description="Low complexity" evidence="5">
    <location>
        <begin position="241"/>
        <end position="250"/>
    </location>
</feature>
<comment type="subcellular location">
    <subcellularLocation>
        <location evidence="1">Nucleus</location>
    </subcellularLocation>
</comment>
<gene>
    <name evidence="7" type="ORF">M404DRAFT_12766</name>
</gene>
<dbReference type="HOGENOM" id="CLU_482322_0_0_1"/>
<feature type="compositionally biased region" description="Polar residues" evidence="5">
    <location>
        <begin position="1"/>
        <end position="26"/>
    </location>
</feature>
<dbReference type="STRING" id="870435.A0A0C3KSR9"/>
<keyword evidence="3" id="KW-0539">Nucleus</keyword>
<feature type="region of interest" description="Disordered" evidence="5">
    <location>
        <begin position="472"/>
        <end position="566"/>
    </location>
</feature>
<feature type="region of interest" description="Disordered" evidence="5">
    <location>
        <begin position="1"/>
        <end position="30"/>
    </location>
</feature>
<evidence type="ECO:0000256" key="2">
    <source>
        <dbReference type="ARBA" id="ARBA00023186"/>
    </source>
</evidence>
<dbReference type="Pfam" id="PF24245">
    <property type="entry name" value="INO80F"/>
    <property type="match status" value="1"/>
</dbReference>
<dbReference type="CDD" id="cd23163">
    <property type="entry name" value="Prefoldin_2"/>
    <property type="match status" value="1"/>
</dbReference>
<evidence type="ECO:0000256" key="4">
    <source>
        <dbReference type="SAM" id="Coils"/>
    </source>
</evidence>
<proteinExistence type="predicted"/>
<feature type="compositionally biased region" description="Basic and acidic residues" evidence="5">
    <location>
        <begin position="286"/>
        <end position="307"/>
    </location>
</feature>
<dbReference type="GO" id="GO:0005634">
    <property type="term" value="C:nucleus"/>
    <property type="evidence" value="ECO:0007669"/>
    <property type="project" value="UniProtKB-SubCell"/>
</dbReference>
<evidence type="ECO:0000259" key="6">
    <source>
        <dbReference type="Pfam" id="PF24245"/>
    </source>
</evidence>
<keyword evidence="2" id="KW-0143">Chaperone</keyword>
<feature type="compositionally biased region" description="Basic and acidic residues" evidence="5">
    <location>
        <begin position="530"/>
        <end position="543"/>
    </location>
</feature>
<dbReference type="GO" id="GO:0006457">
    <property type="term" value="P:protein folding"/>
    <property type="evidence" value="ECO:0007669"/>
    <property type="project" value="InterPro"/>
</dbReference>
<feature type="compositionally biased region" description="Polar residues" evidence="5">
    <location>
        <begin position="192"/>
        <end position="208"/>
    </location>
</feature>
<feature type="compositionally biased region" description="Low complexity" evidence="5">
    <location>
        <begin position="441"/>
        <end position="456"/>
    </location>
</feature>
<dbReference type="Proteomes" id="UP000054217">
    <property type="component" value="Unassembled WGS sequence"/>
</dbReference>
<feature type="compositionally biased region" description="Basic and acidic residues" evidence="5">
    <location>
        <begin position="133"/>
        <end position="143"/>
    </location>
</feature>
<organism evidence="7 8">
    <name type="scientific">Pisolithus tinctorius Marx 270</name>
    <dbReference type="NCBI Taxonomy" id="870435"/>
    <lineage>
        <taxon>Eukaryota</taxon>
        <taxon>Fungi</taxon>
        <taxon>Dikarya</taxon>
        <taxon>Basidiomycota</taxon>
        <taxon>Agaricomycotina</taxon>
        <taxon>Agaricomycetes</taxon>
        <taxon>Agaricomycetidae</taxon>
        <taxon>Boletales</taxon>
        <taxon>Sclerodermatineae</taxon>
        <taxon>Pisolithaceae</taxon>
        <taxon>Pisolithus</taxon>
    </lineage>
</organism>
<feature type="region of interest" description="Disordered" evidence="5">
    <location>
        <begin position="98"/>
        <end position="457"/>
    </location>
</feature>
<feature type="compositionally biased region" description="Polar residues" evidence="5">
    <location>
        <begin position="317"/>
        <end position="334"/>
    </location>
</feature>
<dbReference type="OrthoDB" id="10070927at2759"/>
<name>A0A0C3KSR9_PISTI</name>
<dbReference type="GO" id="GO:0016272">
    <property type="term" value="C:prefoldin complex"/>
    <property type="evidence" value="ECO:0007669"/>
    <property type="project" value="InterPro"/>
</dbReference>
<feature type="compositionally biased region" description="Basic and acidic residues" evidence="5">
    <location>
        <begin position="492"/>
        <end position="510"/>
    </location>
</feature>
<dbReference type="InParanoid" id="A0A0C3KSR9"/>
<evidence type="ECO:0000256" key="3">
    <source>
        <dbReference type="ARBA" id="ARBA00023242"/>
    </source>
</evidence>
<reference evidence="7 8" key="1">
    <citation type="submission" date="2014-04" db="EMBL/GenBank/DDBJ databases">
        <authorList>
            <consortium name="DOE Joint Genome Institute"/>
            <person name="Kuo A."/>
            <person name="Kohler A."/>
            <person name="Costa M.D."/>
            <person name="Nagy L.G."/>
            <person name="Floudas D."/>
            <person name="Copeland A."/>
            <person name="Barry K.W."/>
            <person name="Cichocki N."/>
            <person name="Veneault-Fourrey C."/>
            <person name="LaButti K."/>
            <person name="Lindquist E.A."/>
            <person name="Lipzen A."/>
            <person name="Lundell T."/>
            <person name="Morin E."/>
            <person name="Murat C."/>
            <person name="Sun H."/>
            <person name="Tunlid A."/>
            <person name="Henrissat B."/>
            <person name="Grigoriev I.V."/>
            <person name="Hibbett D.S."/>
            <person name="Martin F."/>
            <person name="Nordberg H.P."/>
            <person name="Cantor M.N."/>
            <person name="Hua S.X."/>
        </authorList>
    </citation>
    <scope>NUCLEOTIDE SEQUENCE [LARGE SCALE GENOMIC DNA]</scope>
    <source>
        <strain evidence="7 8">Marx 270</strain>
    </source>
</reference>
<sequence length="651" mass="72875">MSSVHSPGPSNNPMFTQSASNTPSARQKNKAYTAGIAAGVEDEKYQAKYKELKRKVKEIELDNDKLRFKVLMAKKSIQRMKLERAVLYERLSTVPPSPDLHGHHALPPMHPGPGVPPQPSQPISASMHHRDHSRGIDVNDHNTPDYIHTSGNVRVISGPDSRLVQVSDSPIGPGVPPSMPAVHMSRRSSSSGQDSRQLPPLSQLTPVQSHLEHQRPPAHSQAQSPHLLPHNANSDARSRSHSSSSRLRGPLPSPHGYHTGGISHPQQYPFESVPPGQQGQHSPLMGHERDRPRQHDSHERGNHDPHPHQRPHMTHPSPHSTLLSPVNTRGSSSARTHHHQRLGAGSNINHIEYENERQLDRERERPWSRQREHDYDRETAAREYGNMHASPPPPSHSRSRLQDPPPSSSYRQSREEQYYASPREPIGPGVYGRTSRADTPESASASGNGNSASAGEGHSRLDYHAHYYDREQARPYAPRSINNPQVTSEETEYGHEDGRPAAPSRERDRIGSSMYQLLSEQRQPPQTHRPGIDMSRKRSRNDMDVDGEDDVGFDSPTGNNSSGALEKEPNRKCFRLIGGVLVERTVKEVVPALRTNRDGVGKIDVPKNIPRNLTVPQIKKVVFTLTDQIKAKEQEFENFKREYNIRVVQRA</sequence>
<feature type="coiled-coil region" evidence="4">
    <location>
        <begin position="42"/>
        <end position="69"/>
    </location>
</feature>
<keyword evidence="8" id="KW-1185">Reference proteome</keyword>
<feature type="compositionally biased region" description="Polar residues" evidence="5">
    <location>
        <begin position="513"/>
        <end position="526"/>
    </location>
</feature>
<evidence type="ECO:0000256" key="5">
    <source>
        <dbReference type="SAM" id="MobiDB-lite"/>
    </source>
</evidence>